<name>A0A7I8VKJ7_9ANNE</name>
<evidence type="ECO:0000256" key="3">
    <source>
        <dbReference type="PROSITE-ProRule" id="PRU00059"/>
    </source>
</evidence>
<dbReference type="Pfam" id="PF00431">
    <property type="entry name" value="CUB"/>
    <property type="match status" value="1"/>
</dbReference>
<protein>
    <submittedName>
        <fullName evidence="5">DgyrCDS4112</fullName>
    </submittedName>
</protein>
<dbReference type="InterPro" id="IPR035914">
    <property type="entry name" value="Sperma_CUB_dom_sf"/>
</dbReference>
<organism evidence="5 6">
    <name type="scientific">Dimorphilus gyrociliatus</name>
    <dbReference type="NCBI Taxonomy" id="2664684"/>
    <lineage>
        <taxon>Eukaryota</taxon>
        <taxon>Metazoa</taxon>
        <taxon>Spiralia</taxon>
        <taxon>Lophotrochozoa</taxon>
        <taxon>Annelida</taxon>
        <taxon>Polychaeta</taxon>
        <taxon>Polychaeta incertae sedis</taxon>
        <taxon>Dinophilidae</taxon>
        <taxon>Dimorphilus</taxon>
    </lineage>
</organism>
<dbReference type="Gene3D" id="2.60.120.290">
    <property type="entry name" value="Spermadhesin, CUB domain"/>
    <property type="match status" value="1"/>
</dbReference>
<dbReference type="InterPro" id="IPR000859">
    <property type="entry name" value="CUB_dom"/>
</dbReference>
<comment type="caution">
    <text evidence="5">The sequence shown here is derived from an EMBL/GenBank/DDBJ whole genome shotgun (WGS) entry which is preliminary data.</text>
</comment>
<accession>A0A7I8VKJ7</accession>
<dbReference type="PROSITE" id="PS01180">
    <property type="entry name" value="CUB"/>
    <property type="match status" value="1"/>
</dbReference>
<evidence type="ECO:0000256" key="2">
    <source>
        <dbReference type="ARBA" id="ARBA00023157"/>
    </source>
</evidence>
<keyword evidence="2" id="KW-1015">Disulfide bond</keyword>
<feature type="domain" description="CUB" evidence="4">
    <location>
        <begin position="153"/>
        <end position="285"/>
    </location>
</feature>
<evidence type="ECO:0000259" key="4">
    <source>
        <dbReference type="PROSITE" id="PS01180"/>
    </source>
</evidence>
<dbReference type="AlphaFoldDB" id="A0A7I8VKJ7"/>
<dbReference type="SMART" id="SM00042">
    <property type="entry name" value="CUB"/>
    <property type="match status" value="1"/>
</dbReference>
<evidence type="ECO:0000256" key="1">
    <source>
        <dbReference type="ARBA" id="ARBA00022737"/>
    </source>
</evidence>
<dbReference type="CDD" id="cd00041">
    <property type="entry name" value="CUB"/>
    <property type="match status" value="1"/>
</dbReference>
<sequence length="441" mass="50922">MIVDKSIIIESPKGSFSGFRPNFCYIKIDDYDFKVREESVVTVEVLSLNTGSFNKRQSSCNGGFLRIKEKYDRLYDNSILPPTELCGSIGNNETGTVKRQIRLNGLIEFQVDHGRSHTHYKLKISFVDKTQPDEQYPVGSLLRSSWSLKDFKCNWFVEFDGSKTQQFFLTSPGWPGIYPPNTTCHYTLEAINKDSTSSRLEFNFSPHALPGERLKLDIHKSRNCEEDYLEIYDGPTSNSPRIGRFCGHDGEKIISSGSILFLVFRSGSGSSPWHYQGFKGKVMPRFGISSERGVRESGTCNWKFRPDYDEDLDKFSESEHDDFYFGVHIPDYYIAKDTRCKYEFEVPSHYNVSIQVKRVPGRRNCVDRILFYDESPKPIKNISACPPFQSRKHGRKSFKFVQPKPWIPKSKHPYLTYEHPSGQISNSNPVWIKSNEEYEKK</sequence>
<evidence type="ECO:0000313" key="6">
    <source>
        <dbReference type="Proteomes" id="UP000549394"/>
    </source>
</evidence>
<proteinExistence type="predicted"/>
<keyword evidence="6" id="KW-1185">Reference proteome</keyword>
<dbReference type="EMBL" id="CAJFCJ010000005">
    <property type="protein sequence ID" value="CAD5115102.1"/>
    <property type="molecule type" value="Genomic_DNA"/>
</dbReference>
<reference evidence="5 6" key="1">
    <citation type="submission" date="2020-08" db="EMBL/GenBank/DDBJ databases">
        <authorList>
            <person name="Hejnol A."/>
        </authorList>
    </citation>
    <scope>NUCLEOTIDE SEQUENCE [LARGE SCALE GENOMIC DNA]</scope>
</reference>
<dbReference type="OrthoDB" id="6286200at2759"/>
<evidence type="ECO:0000313" key="5">
    <source>
        <dbReference type="EMBL" id="CAD5115102.1"/>
    </source>
</evidence>
<dbReference type="Proteomes" id="UP000549394">
    <property type="component" value="Unassembled WGS sequence"/>
</dbReference>
<comment type="caution">
    <text evidence="3">Lacks conserved residue(s) required for the propagation of feature annotation.</text>
</comment>
<keyword evidence="1" id="KW-0677">Repeat</keyword>
<gene>
    <name evidence="5" type="ORF">DGYR_LOCUS3876</name>
</gene>
<dbReference type="SUPFAM" id="SSF49854">
    <property type="entry name" value="Spermadhesin, CUB domain"/>
    <property type="match status" value="1"/>
</dbReference>
<dbReference type="PANTHER" id="PTHR24251:SF30">
    <property type="entry name" value="MEMBRANE FRIZZLED-RELATED PROTEIN"/>
    <property type="match status" value="1"/>
</dbReference>
<dbReference type="PANTHER" id="PTHR24251">
    <property type="entry name" value="OVOCHYMASE-RELATED"/>
    <property type="match status" value="1"/>
</dbReference>